<dbReference type="InterPro" id="IPR000719">
    <property type="entry name" value="Prot_kinase_dom"/>
</dbReference>
<evidence type="ECO:0000256" key="3">
    <source>
        <dbReference type="SAM" id="MobiDB-lite"/>
    </source>
</evidence>
<evidence type="ECO:0000259" key="4">
    <source>
        <dbReference type="PROSITE" id="PS50011"/>
    </source>
</evidence>
<keyword evidence="1" id="KW-0547">Nucleotide-binding</keyword>
<feature type="domain" description="Protein kinase" evidence="4">
    <location>
        <begin position="12"/>
        <end position="283"/>
    </location>
</feature>
<evidence type="ECO:0000256" key="1">
    <source>
        <dbReference type="ARBA" id="ARBA00022741"/>
    </source>
</evidence>
<dbReference type="AlphaFoldDB" id="A0A0B4H852"/>
<dbReference type="HOGENOM" id="CLU_652253_0_0_1"/>
<dbReference type="GO" id="GO:0004674">
    <property type="term" value="F:protein serine/threonine kinase activity"/>
    <property type="evidence" value="ECO:0007669"/>
    <property type="project" value="TreeGrafter"/>
</dbReference>
<keyword evidence="6" id="KW-1185">Reference proteome</keyword>
<dbReference type="PROSITE" id="PS50011">
    <property type="entry name" value="PROTEIN_KINASE_DOM"/>
    <property type="match status" value="1"/>
</dbReference>
<feature type="compositionally biased region" description="Polar residues" evidence="3">
    <location>
        <begin position="307"/>
        <end position="317"/>
    </location>
</feature>
<organism evidence="5 6">
    <name type="scientific">Metarhizium guizhouense (strain ARSEF 977)</name>
    <dbReference type="NCBI Taxonomy" id="1276136"/>
    <lineage>
        <taxon>Eukaryota</taxon>
        <taxon>Fungi</taxon>
        <taxon>Dikarya</taxon>
        <taxon>Ascomycota</taxon>
        <taxon>Pezizomycotina</taxon>
        <taxon>Sordariomycetes</taxon>
        <taxon>Hypocreomycetidae</taxon>
        <taxon>Hypocreales</taxon>
        <taxon>Clavicipitaceae</taxon>
        <taxon>Metarhizium</taxon>
    </lineage>
</organism>
<accession>A0A0B4H852</accession>
<evidence type="ECO:0000256" key="2">
    <source>
        <dbReference type="ARBA" id="ARBA00022840"/>
    </source>
</evidence>
<evidence type="ECO:0000313" key="5">
    <source>
        <dbReference type="EMBL" id="KID85946.1"/>
    </source>
</evidence>
<name>A0A0B4H852_METGA</name>
<dbReference type="SUPFAM" id="SSF56112">
    <property type="entry name" value="Protein kinase-like (PK-like)"/>
    <property type="match status" value="1"/>
</dbReference>
<dbReference type="Pfam" id="PF00069">
    <property type="entry name" value="Pkinase"/>
    <property type="match status" value="1"/>
</dbReference>
<evidence type="ECO:0000313" key="6">
    <source>
        <dbReference type="Proteomes" id="UP000031192"/>
    </source>
</evidence>
<dbReference type="PANTHER" id="PTHR24346:SF30">
    <property type="entry name" value="MATERNAL EMBRYONIC LEUCINE ZIPPER KINASE"/>
    <property type="match status" value="1"/>
</dbReference>
<gene>
    <name evidence="5" type="ORF">MGU_06863</name>
</gene>
<dbReference type="GO" id="GO:0035556">
    <property type="term" value="P:intracellular signal transduction"/>
    <property type="evidence" value="ECO:0007669"/>
    <property type="project" value="TreeGrafter"/>
</dbReference>
<keyword evidence="2" id="KW-0067">ATP-binding</keyword>
<dbReference type="InterPro" id="IPR008271">
    <property type="entry name" value="Ser/Thr_kinase_AS"/>
</dbReference>
<dbReference type="EMBL" id="AZNH01000025">
    <property type="protein sequence ID" value="KID85946.1"/>
    <property type="molecule type" value="Genomic_DNA"/>
</dbReference>
<dbReference type="GO" id="GO:0005737">
    <property type="term" value="C:cytoplasm"/>
    <property type="evidence" value="ECO:0007669"/>
    <property type="project" value="TreeGrafter"/>
</dbReference>
<reference evidence="5 6" key="1">
    <citation type="journal article" date="2014" name="Proc. Natl. Acad. Sci. U.S.A.">
        <title>Trajectory and genomic determinants of fungal-pathogen speciation and host adaptation.</title>
        <authorList>
            <person name="Hu X."/>
            <person name="Xiao G."/>
            <person name="Zheng P."/>
            <person name="Shang Y."/>
            <person name="Su Y."/>
            <person name="Zhang X."/>
            <person name="Liu X."/>
            <person name="Zhan S."/>
            <person name="St Leger R.J."/>
            <person name="Wang C."/>
        </authorList>
    </citation>
    <scope>NUCLEOTIDE SEQUENCE [LARGE SCALE GENOMIC DNA]</scope>
    <source>
        <strain evidence="5 6">ARSEF 977</strain>
    </source>
</reference>
<dbReference type="SMART" id="SM00220">
    <property type="entry name" value="S_TKc"/>
    <property type="match status" value="1"/>
</dbReference>
<dbReference type="GO" id="GO:0005524">
    <property type="term" value="F:ATP binding"/>
    <property type="evidence" value="ECO:0007669"/>
    <property type="project" value="UniProtKB-KW"/>
</dbReference>
<dbReference type="Proteomes" id="UP000031192">
    <property type="component" value="Unassembled WGS sequence"/>
</dbReference>
<feature type="region of interest" description="Disordered" evidence="3">
    <location>
        <begin position="307"/>
        <end position="336"/>
    </location>
</feature>
<comment type="caution">
    <text evidence="5">The sequence shown here is derived from an EMBL/GenBank/DDBJ whole genome shotgun (WGS) entry which is preliminary data.</text>
</comment>
<protein>
    <submittedName>
        <fullName evidence="5">Cation transporter-like protein</fullName>
    </submittedName>
</protein>
<sequence>MERLGQMLAGSLQLKSILGTGSYGVVYLATDVNTGTRHAVKCLNKFHADGSRLDASQLLNCHREIQLHHQASAHPNVVDIHKFLDRPEGIYVVIEYCEEGDLFLNITQRGLYVGNDTLSKNIFLQMIDALEYCHKCNIYHQDLKPENILVFNNGQTVKLADFGFATTNATSENSTRGSMAYMSPAECLDSGTRELHHHMCGPSDIWSLGIILVNLTCGLSPWRQASIEDLNYRAYTANHNHLTSILPLSDDLNNILRWIFNPNPRYRITLFELRDRIMTCPSFTNPKEKGRKRDPGKIENLSVVETTGEGTRSQTGVASARSDNHDGHATVTEDDGENEAWDNTLQRRAQGERQVSRAGLATMVRKALDSDKESIEGTYVLGDEVTAVPVDGESDPLQKLLAKWSDLEAVTIEFKKLEDGD</sequence>
<dbReference type="InterPro" id="IPR011009">
    <property type="entry name" value="Kinase-like_dom_sf"/>
</dbReference>
<dbReference type="PROSITE" id="PS00108">
    <property type="entry name" value="PROTEIN_KINASE_ST"/>
    <property type="match status" value="1"/>
</dbReference>
<dbReference type="Gene3D" id="1.10.510.10">
    <property type="entry name" value="Transferase(Phosphotransferase) domain 1"/>
    <property type="match status" value="1"/>
</dbReference>
<proteinExistence type="predicted"/>
<dbReference type="PANTHER" id="PTHR24346">
    <property type="entry name" value="MAP/MICROTUBULE AFFINITY-REGULATING KINASE"/>
    <property type="match status" value="1"/>
</dbReference>